<evidence type="ECO:0000256" key="2">
    <source>
        <dbReference type="ARBA" id="ARBA00022475"/>
    </source>
</evidence>
<gene>
    <name evidence="8" type="ORF">ACFFV7_24595</name>
</gene>
<evidence type="ECO:0000256" key="6">
    <source>
        <dbReference type="SAM" id="Phobius"/>
    </source>
</evidence>
<feature type="transmembrane region" description="Helical" evidence="6">
    <location>
        <begin position="436"/>
        <end position="454"/>
    </location>
</feature>
<dbReference type="RefSeq" id="WP_189650938.1">
    <property type="nucleotide sequence ID" value="NZ_BMRC01000016.1"/>
</dbReference>
<feature type="transmembrane region" description="Helical" evidence="6">
    <location>
        <begin position="392"/>
        <end position="415"/>
    </location>
</feature>
<dbReference type="Pfam" id="PF02687">
    <property type="entry name" value="FtsX"/>
    <property type="match status" value="1"/>
</dbReference>
<evidence type="ECO:0000313" key="8">
    <source>
        <dbReference type="EMBL" id="MFB9204396.1"/>
    </source>
</evidence>
<feature type="transmembrane region" description="Helical" evidence="6">
    <location>
        <begin position="466"/>
        <end position="487"/>
    </location>
</feature>
<keyword evidence="4 6" id="KW-1133">Transmembrane helix</keyword>
<comment type="subcellular location">
    <subcellularLocation>
        <location evidence="1">Cell membrane</location>
        <topology evidence="1">Multi-pass membrane protein</topology>
    </subcellularLocation>
</comment>
<keyword evidence="2" id="KW-1003">Cell membrane</keyword>
<dbReference type="Proteomes" id="UP001589647">
    <property type="component" value="Unassembled WGS sequence"/>
</dbReference>
<organism evidence="8 9">
    <name type="scientific">Nonomuraea spiralis</name>
    <dbReference type="NCBI Taxonomy" id="46182"/>
    <lineage>
        <taxon>Bacteria</taxon>
        <taxon>Bacillati</taxon>
        <taxon>Actinomycetota</taxon>
        <taxon>Actinomycetes</taxon>
        <taxon>Streptosporangiales</taxon>
        <taxon>Streptosporangiaceae</taxon>
        <taxon>Nonomuraea</taxon>
    </lineage>
</organism>
<feature type="transmembrane region" description="Helical" evidence="6">
    <location>
        <begin position="728"/>
        <end position="753"/>
    </location>
</feature>
<evidence type="ECO:0000259" key="7">
    <source>
        <dbReference type="Pfam" id="PF02687"/>
    </source>
</evidence>
<feature type="transmembrane region" description="Helical" evidence="6">
    <location>
        <begin position="358"/>
        <end position="380"/>
    </location>
</feature>
<proteinExistence type="predicted"/>
<evidence type="ECO:0000256" key="4">
    <source>
        <dbReference type="ARBA" id="ARBA00022989"/>
    </source>
</evidence>
<dbReference type="PROSITE" id="PS51257">
    <property type="entry name" value="PROKAR_LIPOPROTEIN"/>
    <property type="match status" value="1"/>
</dbReference>
<accession>A0ABV5IIM1</accession>
<feature type="domain" description="ABC3 transporter permease C-terminal" evidence="7">
    <location>
        <begin position="730"/>
        <end position="840"/>
    </location>
</feature>
<evidence type="ECO:0000256" key="1">
    <source>
        <dbReference type="ARBA" id="ARBA00004651"/>
    </source>
</evidence>
<comment type="caution">
    <text evidence="8">The sequence shown here is derived from an EMBL/GenBank/DDBJ whole genome shotgun (WGS) entry which is preliminary data.</text>
</comment>
<feature type="transmembrane region" description="Helical" evidence="6">
    <location>
        <begin position="823"/>
        <end position="843"/>
    </location>
</feature>
<name>A0ABV5IIM1_9ACTN</name>
<evidence type="ECO:0000313" key="9">
    <source>
        <dbReference type="Proteomes" id="UP001589647"/>
    </source>
</evidence>
<dbReference type="InterPro" id="IPR003838">
    <property type="entry name" value="ABC3_permease_C"/>
</dbReference>
<sequence length="863" mass="91258">MRIPLLARTHLGAVAVLFVLTLSACLLVAGLPRAMQSSFDQALHEALRTAPAEQADLTVTVASMSKEEDLNERGQFESRDQRWRRLLPPALRPLVVPTGTGDSHMSAKTVVTPLQGSGGTMFMNLGWLSDADRRVDWVQGRPPGKPSTTRFEGETIPLIEVGLVESALPAMDLRLGQVKVLGESHYVAVRLVGAFRAKNPNERYWSHNSDILSVTRILPPGKLEFEKHITTVMSDDGLAVLSGDGRNLSYNWVLPIAPDKADALATSDLNTAVSEFERVIGLQASGSFSPYRVMTALPKLLTDFLAAQSTAQTVMYLVLGGLLLVAAGVIVLAVQLLAGRLDHTLALTRARGGSLRQVAGTGAALTALAVVPAGLVGYALSWFVPGPVLPVVHIGPLLVMAAAVGFAAAGLAFAHRVPLDERREDVATARPSARRLTLEVLVVVLALAGAYLLRTRGLAASAGFDPFLLVVPIALTLAAAVVILRCYPYPLRLLVRLAARRPGAVPFLGLTRAARARSASVLPVLILLPALGVSVFAAVISDGLVSTQRLASWQQVGAPVKITSRIEIPADVIDRVRKVAGVEQVVLAQTGRVQVGYGAERAEAIAVNLAEWRRLLGGAPIDVPTGSGAFVSPDLKGRGTYEIGWQSRLKLPESGVITSVPGFYSQGKFIVMPLDQLVRPAVNTLLIRGNPAVDELRRMVPLGTVESQTLALAAIQDDPLTSTVRTTLMVVTVALAAYALVAVILSLVVGAADRARALSFLRTLGLSDRQAQRLTVLEIMPMILLTALAGLLLGLGLPEALGPGVDLSSYAGDLPVGDYSLDLVTPTALATGLAVVAVLGAYAHTAISRRRSLGAVLRVGDLT</sequence>
<reference evidence="8 9" key="1">
    <citation type="submission" date="2024-09" db="EMBL/GenBank/DDBJ databases">
        <authorList>
            <person name="Sun Q."/>
            <person name="Mori K."/>
        </authorList>
    </citation>
    <scope>NUCLEOTIDE SEQUENCE [LARGE SCALE GENOMIC DNA]</scope>
    <source>
        <strain evidence="8 9">CCM 3426</strain>
    </source>
</reference>
<feature type="transmembrane region" description="Helical" evidence="6">
    <location>
        <begin position="521"/>
        <end position="540"/>
    </location>
</feature>
<keyword evidence="9" id="KW-1185">Reference proteome</keyword>
<evidence type="ECO:0000256" key="5">
    <source>
        <dbReference type="ARBA" id="ARBA00023136"/>
    </source>
</evidence>
<keyword evidence="5 6" id="KW-0472">Membrane</keyword>
<dbReference type="EMBL" id="JBHMEI010000017">
    <property type="protein sequence ID" value="MFB9204396.1"/>
    <property type="molecule type" value="Genomic_DNA"/>
</dbReference>
<protein>
    <submittedName>
        <fullName evidence="8">FtsX-like permease family protein</fullName>
    </submittedName>
</protein>
<keyword evidence="3 6" id="KW-0812">Transmembrane</keyword>
<feature type="transmembrane region" description="Helical" evidence="6">
    <location>
        <begin position="314"/>
        <end position="337"/>
    </location>
</feature>
<evidence type="ECO:0000256" key="3">
    <source>
        <dbReference type="ARBA" id="ARBA00022692"/>
    </source>
</evidence>
<feature type="transmembrane region" description="Helical" evidence="6">
    <location>
        <begin position="774"/>
        <end position="797"/>
    </location>
</feature>